<dbReference type="EMBL" id="PSQE01000007">
    <property type="protein sequence ID" value="RHN47625.1"/>
    <property type="molecule type" value="Genomic_DNA"/>
</dbReference>
<name>A2Q1Z4_MEDTR</name>
<sequence>MLFWWIGGEKRLTYGGVVVDLRCGGDEVVRESIENVVAVFVVIVWWLGVCGGG</sequence>
<reference evidence="3" key="3">
    <citation type="journal article" date="2018" name="Nat. Plants">
        <title>Whole-genome landscape of Medicago truncatula symbiotic genes.</title>
        <authorList>
            <person name="Pecrix Y."/>
            <person name="Staton S.E."/>
            <person name="Sallet E."/>
            <person name="Lelandais-Briere C."/>
            <person name="Moreau S."/>
            <person name="Carrere S."/>
            <person name="Blein T."/>
            <person name="Jardinaud M.F."/>
            <person name="Latrasse D."/>
            <person name="Zouine M."/>
            <person name="Zahm M."/>
            <person name="Kreplak J."/>
            <person name="Mayjonade B."/>
            <person name="Satge C."/>
            <person name="Perez M."/>
            <person name="Cauet S."/>
            <person name="Marande W."/>
            <person name="Chantry-Darmon C."/>
            <person name="Lopez-Roques C."/>
            <person name="Bouchez O."/>
            <person name="Berard A."/>
            <person name="Debelle F."/>
            <person name="Munos S."/>
            <person name="Bendahmane A."/>
            <person name="Berges H."/>
            <person name="Niebel A."/>
            <person name="Buitink J."/>
            <person name="Frugier F."/>
            <person name="Benhamed M."/>
            <person name="Crespi M."/>
            <person name="Gouzy J."/>
            <person name="Gamas P."/>
        </authorList>
    </citation>
    <scope>NUCLEOTIDE SEQUENCE [LARGE SCALE GENOMIC DNA]</scope>
    <source>
        <strain evidence="3">cv. Jemalong A17</strain>
    </source>
</reference>
<dbReference type="Proteomes" id="UP000265566">
    <property type="component" value="Chromosome 7"/>
</dbReference>
<reference evidence="2" key="4">
    <citation type="journal article" date="2018" name="Nat. Plants">
        <title>Whole-genome landscape of Medicago truncatula symbiotic genes.</title>
        <authorList>
            <person name="Pecrix Y."/>
            <person name="Gamas P."/>
            <person name="Carrere S."/>
        </authorList>
    </citation>
    <scope>NUCLEOTIDE SEQUENCE</scope>
    <source>
        <tissue evidence="2">Leaves</tissue>
    </source>
</reference>
<evidence type="ECO:0000313" key="3">
    <source>
        <dbReference type="Proteomes" id="UP000265566"/>
    </source>
</evidence>
<gene>
    <name evidence="1" type="ORF">MtrDRAFT_AC149134g42v2</name>
    <name evidence="2" type="ORF">MtrunA17_Chr7g0255001</name>
</gene>
<organism evidence="1">
    <name type="scientific">Medicago truncatula</name>
    <name type="common">Barrel medic</name>
    <name type="synonym">Medicago tribuloides</name>
    <dbReference type="NCBI Taxonomy" id="3880"/>
    <lineage>
        <taxon>Eukaryota</taxon>
        <taxon>Viridiplantae</taxon>
        <taxon>Streptophyta</taxon>
        <taxon>Embryophyta</taxon>
        <taxon>Tracheophyta</taxon>
        <taxon>Spermatophyta</taxon>
        <taxon>Magnoliopsida</taxon>
        <taxon>eudicotyledons</taxon>
        <taxon>Gunneridae</taxon>
        <taxon>Pentapetalae</taxon>
        <taxon>rosids</taxon>
        <taxon>fabids</taxon>
        <taxon>Fabales</taxon>
        <taxon>Fabaceae</taxon>
        <taxon>Papilionoideae</taxon>
        <taxon>50 kb inversion clade</taxon>
        <taxon>NPAAA clade</taxon>
        <taxon>Hologalegina</taxon>
        <taxon>IRL clade</taxon>
        <taxon>Trifolieae</taxon>
        <taxon>Medicago</taxon>
    </lineage>
</organism>
<dbReference type="EMBL" id="AC149134">
    <property type="protein sequence ID" value="ABN05960.1"/>
    <property type="molecule type" value="Genomic_DNA"/>
</dbReference>
<dbReference type="AlphaFoldDB" id="A2Q1Z4"/>
<proteinExistence type="predicted"/>
<reference evidence="1" key="2">
    <citation type="submission" date="2007-03" db="EMBL/GenBank/DDBJ databases">
        <authorList>
            <consortium name="The International Medicago Genome Annotation Group"/>
        </authorList>
    </citation>
    <scope>NUCLEOTIDE SEQUENCE</scope>
</reference>
<protein>
    <submittedName>
        <fullName evidence="1">Uncharacterized protein</fullName>
    </submittedName>
</protein>
<evidence type="ECO:0000313" key="1">
    <source>
        <dbReference type="EMBL" id="ABN05960.1"/>
    </source>
</evidence>
<evidence type="ECO:0000313" key="2">
    <source>
        <dbReference type="EMBL" id="RHN47625.1"/>
    </source>
</evidence>
<dbReference type="Gramene" id="rna42246">
    <property type="protein sequence ID" value="RHN47625.1"/>
    <property type="gene ID" value="gene42246"/>
</dbReference>
<reference evidence="1" key="1">
    <citation type="submission" date="2004-08" db="EMBL/GenBank/DDBJ databases">
        <authorList>
            <person name="Town C.D."/>
        </authorList>
    </citation>
    <scope>NUCLEOTIDE SEQUENCE</scope>
</reference>
<accession>A2Q1Z4</accession>